<dbReference type="PANTHER" id="PTHR15141:SF76">
    <property type="entry name" value="TRANSCRIPTION ELONGATION FACTOR B POLYPEPTIDE 3"/>
    <property type="match status" value="1"/>
</dbReference>
<dbReference type="InterPro" id="IPR051870">
    <property type="entry name" value="Elongin-A_domain"/>
</dbReference>
<feature type="compositionally biased region" description="Polar residues" evidence="4">
    <location>
        <begin position="475"/>
        <end position="485"/>
    </location>
</feature>
<evidence type="ECO:0000259" key="5">
    <source>
        <dbReference type="PROSITE" id="PS51319"/>
    </source>
</evidence>
<feature type="compositionally biased region" description="Basic and acidic residues" evidence="4">
    <location>
        <begin position="330"/>
        <end position="368"/>
    </location>
</feature>
<dbReference type="CTD" id="6924"/>
<dbReference type="InterPro" id="IPR035441">
    <property type="entry name" value="TFIIS/LEDGF_dom_sf"/>
</dbReference>
<protein>
    <submittedName>
        <fullName evidence="7">Transcription elongation factor B polypeptide 3 isoform X1</fullName>
    </submittedName>
</protein>
<evidence type="ECO:0000256" key="2">
    <source>
        <dbReference type="ARBA" id="ARBA00023242"/>
    </source>
</evidence>
<sequence>MSVVDKIQHYQRNIVKCSDNVERMMHCISKLYSLPVTVQHLQETGVGRTVNALRKYDGDVGEAAKALVAKWKTMVADEESSDGDYEDEGCALDPPEDNDENSNSSKIDADDAKELGHSSHETKQRHTNKLDRNKSSKESSKNSSMDSSKTKDKSHSSSGNDRHKHSKVDKEKREHKYESRSEKKSKKSRDSKNEKHRSRSDELGRDVVKVSNSSVSSKNEDVHRKRRLDSSSSERESSKKRKASETEIADLETPLSPVEDNGNDILPSLSDESNSEEEEMPNAEIKQEPPSPPIKNRELAEKSEERSERKSSKEKGRDSSSKSRSSSLSEKSKRDEDKDKKKNNTLDDHRKSEKRKDESYRSSKEISKSKNHPSSSSSKDKIKDKEKDKEDKHKEKHKSKKESKHGKDPKDVKVNFKEPKEKKKVKQEINGDEGIDCNSGASFAEALGMCTMPLPSRKRNNNSPNLSPTKVIKTEPSTSSSVTNIPSMNIKTEAPCVVDPHQPSLLAPNVKLEPLSVDLASTLPEINPNYKPLPYVNPIHRKQEEDRALSEVIYAKNQRTKVYSGNKSTYTNVPSLYEMCIRILIENIEALEFTGGVPYDIIKPVLERATADQLFMLEHHNPYLIEDTDPLWQFHCSREFRCKQREEMETWREMYMRCLDEREAKLKALTANIKQSIDKSLPVRSAKLAYVDNVVKPPRHVLRKQAKYGTATATPSSTSDLKKKLIAGGGSNSATNISVPPPPMPRSKTSSSGVLKKTKAPLMAKALQLIKGRYKR</sequence>
<feature type="region of interest" description="Disordered" evidence="4">
    <location>
        <begin position="76"/>
        <end position="432"/>
    </location>
</feature>
<feature type="compositionally biased region" description="Basic residues" evidence="4">
    <location>
        <begin position="394"/>
        <end position="404"/>
    </location>
</feature>
<reference evidence="7" key="1">
    <citation type="submission" date="2025-08" db="UniProtKB">
        <authorList>
            <consortium name="RefSeq"/>
        </authorList>
    </citation>
    <scope>IDENTIFICATION</scope>
</reference>
<dbReference type="SMART" id="SM00509">
    <property type="entry name" value="TFS2N"/>
    <property type="match status" value="1"/>
</dbReference>
<dbReference type="SUPFAM" id="SSF47676">
    <property type="entry name" value="Conserved domain common to transcription factors TFIIS, elongin A, CRSP70"/>
    <property type="match status" value="1"/>
</dbReference>
<dbReference type="KEGG" id="ccin:107262729"/>
<feature type="region of interest" description="Disordered" evidence="4">
    <location>
        <begin position="454"/>
        <end position="485"/>
    </location>
</feature>
<evidence type="ECO:0000256" key="3">
    <source>
        <dbReference type="PROSITE-ProRule" id="PRU00649"/>
    </source>
</evidence>
<comment type="subcellular location">
    <subcellularLocation>
        <location evidence="1 3">Nucleus</location>
    </subcellularLocation>
</comment>
<accession>A0AAJ7FC93</accession>
<evidence type="ECO:0000256" key="1">
    <source>
        <dbReference type="ARBA" id="ARBA00004123"/>
    </source>
</evidence>
<organism evidence="6 7">
    <name type="scientific">Cephus cinctus</name>
    <name type="common">Wheat stem sawfly</name>
    <dbReference type="NCBI Taxonomy" id="211228"/>
    <lineage>
        <taxon>Eukaryota</taxon>
        <taxon>Metazoa</taxon>
        <taxon>Ecdysozoa</taxon>
        <taxon>Arthropoda</taxon>
        <taxon>Hexapoda</taxon>
        <taxon>Insecta</taxon>
        <taxon>Pterygota</taxon>
        <taxon>Neoptera</taxon>
        <taxon>Endopterygota</taxon>
        <taxon>Hymenoptera</taxon>
        <taxon>Cephoidea</taxon>
        <taxon>Cephidae</taxon>
        <taxon>Cephus</taxon>
    </lineage>
</organism>
<feature type="compositionally biased region" description="Basic and acidic residues" evidence="4">
    <location>
        <begin position="405"/>
        <end position="429"/>
    </location>
</feature>
<dbReference type="PANTHER" id="PTHR15141">
    <property type="entry name" value="TRANSCRIPTION ELONGATION FACTOR B POLYPEPTIDE 3"/>
    <property type="match status" value="1"/>
</dbReference>
<feature type="compositionally biased region" description="Basic and acidic residues" evidence="4">
    <location>
        <begin position="168"/>
        <end position="208"/>
    </location>
</feature>
<evidence type="ECO:0000256" key="4">
    <source>
        <dbReference type="SAM" id="MobiDB-lite"/>
    </source>
</evidence>
<dbReference type="GO" id="GO:0070449">
    <property type="term" value="C:elongin complex"/>
    <property type="evidence" value="ECO:0007669"/>
    <property type="project" value="InterPro"/>
</dbReference>
<dbReference type="Pfam" id="PF08711">
    <property type="entry name" value="Med26"/>
    <property type="match status" value="1"/>
</dbReference>
<feature type="compositionally biased region" description="Basic and acidic residues" evidence="4">
    <location>
        <begin position="218"/>
        <end position="237"/>
    </location>
</feature>
<feature type="compositionally biased region" description="Basic and acidic residues" evidence="4">
    <location>
        <begin position="107"/>
        <end position="140"/>
    </location>
</feature>
<keyword evidence="7" id="KW-0648">Protein biosynthesis</keyword>
<evidence type="ECO:0000313" key="6">
    <source>
        <dbReference type="Proteomes" id="UP000694920"/>
    </source>
</evidence>
<dbReference type="RefSeq" id="XP_015584708.1">
    <property type="nucleotide sequence ID" value="XM_015729222.2"/>
</dbReference>
<keyword evidence="7" id="KW-0251">Elongation factor</keyword>
<feature type="compositionally biased region" description="Acidic residues" evidence="4">
    <location>
        <begin position="76"/>
        <end position="100"/>
    </location>
</feature>
<proteinExistence type="predicted"/>
<dbReference type="AlphaFoldDB" id="A0AAJ7FC93"/>
<feature type="region of interest" description="Disordered" evidence="4">
    <location>
        <begin position="706"/>
        <end position="756"/>
    </location>
</feature>
<feature type="domain" description="TFIIS N-terminal" evidence="5">
    <location>
        <begin position="1"/>
        <end position="78"/>
    </location>
</feature>
<dbReference type="Gene3D" id="6.10.250.3180">
    <property type="match status" value="1"/>
</dbReference>
<dbReference type="InterPro" id="IPR017923">
    <property type="entry name" value="TFIIS_N"/>
</dbReference>
<dbReference type="Proteomes" id="UP000694920">
    <property type="component" value="Unplaced"/>
</dbReference>
<dbReference type="Gene3D" id="1.20.930.10">
    <property type="entry name" value="Conserved domain common to transcription factors TFIIS, elongin A, CRSP70"/>
    <property type="match status" value="1"/>
</dbReference>
<dbReference type="PROSITE" id="PS51319">
    <property type="entry name" value="TFIIS_N"/>
    <property type="match status" value="1"/>
</dbReference>
<keyword evidence="2 3" id="KW-0539">Nucleus</keyword>
<dbReference type="GO" id="GO:0003746">
    <property type="term" value="F:translation elongation factor activity"/>
    <property type="evidence" value="ECO:0007669"/>
    <property type="project" value="UniProtKB-KW"/>
</dbReference>
<feature type="compositionally biased region" description="Basic and acidic residues" evidence="4">
    <location>
        <begin position="295"/>
        <end position="321"/>
    </location>
</feature>
<dbReference type="InterPro" id="IPR003617">
    <property type="entry name" value="TFIIS/CRSP70_N_sub"/>
</dbReference>
<evidence type="ECO:0000313" key="7">
    <source>
        <dbReference type="RefSeq" id="XP_015584708.1"/>
    </source>
</evidence>
<dbReference type="InterPro" id="IPR010684">
    <property type="entry name" value="RNA_pol_II_trans_fac_SIII_A"/>
</dbReference>
<keyword evidence="6" id="KW-1185">Reference proteome</keyword>
<dbReference type="GeneID" id="107262729"/>
<dbReference type="GO" id="GO:0006368">
    <property type="term" value="P:transcription elongation by RNA polymerase II"/>
    <property type="evidence" value="ECO:0007669"/>
    <property type="project" value="InterPro"/>
</dbReference>
<feature type="compositionally biased region" description="Basic and acidic residues" evidence="4">
    <location>
        <begin position="378"/>
        <end position="393"/>
    </location>
</feature>
<gene>
    <name evidence="7" type="primary">LOC107262729</name>
</gene>
<dbReference type="Pfam" id="PF06881">
    <property type="entry name" value="Elongin_A"/>
    <property type="match status" value="1"/>
</dbReference>
<name>A0AAJ7FC93_CEPCN</name>